<dbReference type="EMBL" id="OV170223">
    <property type="protein sequence ID" value="CAH0723152.1"/>
    <property type="molecule type" value="Genomic_DNA"/>
</dbReference>
<keyword evidence="2" id="KW-1185">Reference proteome</keyword>
<dbReference type="Gene3D" id="3.40.140.10">
    <property type="entry name" value="Cytidine Deaminase, domain 2"/>
    <property type="match status" value="1"/>
</dbReference>
<accession>A0A8J9V0T9</accession>
<organism evidence="1 2">
    <name type="scientific">Brenthis ino</name>
    <name type="common">lesser marbled fritillary</name>
    <dbReference type="NCBI Taxonomy" id="405034"/>
    <lineage>
        <taxon>Eukaryota</taxon>
        <taxon>Metazoa</taxon>
        <taxon>Ecdysozoa</taxon>
        <taxon>Arthropoda</taxon>
        <taxon>Hexapoda</taxon>
        <taxon>Insecta</taxon>
        <taxon>Pterygota</taxon>
        <taxon>Neoptera</taxon>
        <taxon>Endopterygota</taxon>
        <taxon>Lepidoptera</taxon>
        <taxon>Glossata</taxon>
        <taxon>Ditrysia</taxon>
        <taxon>Papilionoidea</taxon>
        <taxon>Nymphalidae</taxon>
        <taxon>Heliconiinae</taxon>
        <taxon>Argynnini</taxon>
        <taxon>Brenthis</taxon>
    </lineage>
</organism>
<proteinExistence type="predicted"/>
<reference evidence="1" key="1">
    <citation type="submission" date="2021-12" db="EMBL/GenBank/DDBJ databases">
        <authorList>
            <person name="Martin H S."/>
        </authorList>
    </citation>
    <scope>NUCLEOTIDE SEQUENCE</scope>
</reference>
<name>A0A8J9V0T9_9NEOP</name>
<feature type="non-terminal residue" evidence="1">
    <location>
        <position position="182"/>
    </location>
</feature>
<evidence type="ECO:0000313" key="2">
    <source>
        <dbReference type="Proteomes" id="UP000838878"/>
    </source>
</evidence>
<dbReference type="SUPFAM" id="SSF102712">
    <property type="entry name" value="JAB1/MPN domain"/>
    <property type="match status" value="1"/>
</dbReference>
<dbReference type="AlphaFoldDB" id="A0A8J9V0T9"/>
<dbReference type="Proteomes" id="UP000838878">
    <property type="component" value="Chromosome 3"/>
</dbReference>
<protein>
    <submittedName>
        <fullName evidence="1">Uncharacterized protein</fullName>
    </submittedName>
</protein>
<dbReference type="OrthoDB" id="7464992at2759"/>
<evidence type="ECO:0000313" key="1">
    <source>
        <dbReference type="EMBL" id="CAH0723152.1"/>
    </source>
</evidence>
<gene>
    <name evidence="1" type="ORF">BINO364_LOCUS9019</name>
</gene>
<sequence length="182" mass="19731">MCNVRAVSQAGAVAWLGARGARVAAWHHSHPRFPPAPSAQDLRSQRALQAACAPAPGAAAPVVALVSSQAWPPGRRASLIRCFRTEDPNDESDLPIGYQLNVKLVPDVTADSLAVLLAELRDGDHEPDPFRVNMAEDVCPLAGLTYLEKLVSSVRHHMRSAGYEDDDPLVEQLVQGIRDIFR</sequence>